<keyword evidence="5" id="KW-0460">Magnesium</keyword>
<feature type="domain" description="Nudix hydrolase" evidence="7">
    <location>
        <begin position="24"/>
        <end position="160"/>
    </location>
</feature>
<protein>
    <submittedName>
        <fullName evidence="8">CoA pyrophosphatase</fullName>
    </submittedName>
</protein>
<name>A0ABT3N4Y8_9BACT</name>
<evidence type="ECO:0000256" key="3">
    <source>
        <dbReference type="ARBA" id="ARBA00022723"/>
    </source>
</evidence>
<dbReference type="PANTHER" id="PTHR12992">
    <property type="entry name" value="NUDIX HYDROLASE"/>
    <property type="match status" value="1"/>
</dbReference>
<dbReference type="InterPro" id="IPR015797">
    <property type="entry name" value="NUDIX_hydrolase-like_dom_sf"/>
</dbReference>
<keyword evidence="4" id="KW-0378">Hydrolase</keyword>
<dbReference type="Pfam" id="PF00293">
    <property type="entry name" value="NUDIX"/>
    <property type="match status" value="1"/>
</dbReference>
<evidence type="ECO:0000256" key="2">
    <source>
        <dbReference type="ARBA" id="ARBA00001946"/>
    </source>
</evidence>
<keyword evidence="6" id="KW-0464">Manganese</keyword>
<dbReference type="Gene3D" id="3.90.79.10">
    <property type="entry name" value="Nucleoside Triphosphate Pyrophosphohydrolase"/>
    <property type="match status" value="1"/>
</dbReference>
<keyword evidence="3" id="KW-0479">Metal-binding</keyword>
<sequence length="205" mass="22590">MNSFGNFYRDIVLNQPHPAPPAQRTRPAAVSFLITPGEKENRLLAIQKAAHPGYTWAGQVALPGGHVDPEDQSPTHTALRELKEELAIPADQVTIIGSMGHFMTLNNVCIEVLAGWWNGSGPIHPDPSEISRVLDISLTHLMEIHLEKGFAGREPDWTELRYPLDDAVIWGATARIIHHFMECLISPDSHLLTFSAGRPSRSSAP</sequence>
<dbReference type="EMBL" id="JAPFPW010000001">
    <property type="protein sequence ID" value="MCW7752525.1"/>
    <property type="molecule type" value="Genomic_DNA"/>
</dbReference>
<comment type="caution">
    <text evidence="8">The sequence shown here is derived from an EMBL/GenBank/DDBJ whole genome shotgun (WGS) entry which is preliminary data.</text>
</comment>
<proteinExistence type="predicted"/>
<dbReference type="PROSITE" id="PS51462">
    <property type="entry name" value="NUDIX"/>
    <property type="match status" value="1"/>
</dbReference>
<dbReference type="SUPFAM" id="SSF55811">
    <property type="entry name" value="Nudix"/>
    <property type="match status" value="1"/>
</dbReference>
<keyword evidence="9" id="KW-1185">Reference proteome</keyword>
<dbReference type="PANTHER" id="PTHR12992:SF11">
    <property type="entry name" value="MITOCHONDRIAL COENZYME A DIPHOSPHATASE NUDT8"/>
    <property type="match status" value="1"/>
</dbReference>
<evidence type="ECO:0000313" key="8">
    <source>
        <dbReference type="EMBL" id="MCW7752525.1"/>
    </source>
</evidence>
<evidence type="ECO:0000259" key="7">
    <source>
        <dbReference type="PROSITE" id="PS51462"/>
    </source>
</evidence>
<accession>A0ABT3N4Y8</accession>
<evidence type="ECO:0000256" key="6">
    <source>
        <dbReference type="ARBA" id="ARBA00023211"/>
    </source>
</evidence>
<comment type="cofactor">
    <cofactor evidence="1">
        <name>Mn(2+)</name>
        <dbReference type="ChEBI" id="CHEBI:29035"/>
    </cofactor>
</comment>
<organism evidence="8 9">
    <name type="scientific">Desulfobotulus pelophilus</name>
    <dbReference type="NCBI Taxonomy" id="2823377"/>
    <lineage>
        <taxon>Bacteria</taxon>
        <taxon>Pseudomonadati</taxon>
        <taxon>Thermodesulfobacteriota</taxon>
        <taxon>Desulfobacteria</taxon>
        <taxon>Desulfobacterales</taxon>
        <taxon>Desulfobacteraceae</taxon>
        <taxon>Desulfobotulus</taxon>
    </lineage>
</organism>
<dbReference type="InterPro" id="IPR000086">
    <property type="entry name" value="NUDIX_hydrolase_dom"/>
</dbReference>
<comment type="cofactor">
    <cofactor evidence="2">
        <name>Mg(2+)</name>
        <dbReference type="ChEBI" id="CHEBI:18420"/>
    </cofactor>
</comment>
<reference evidence="8 9" key="1">
    <citation type="submission" date="2022-11" db="EMBL/GenBank/DDBJ databases">
        <title>Desulfobotulus tamanensis H1 sp. nov. - anaerobic, alkaliphilic, sulphate reducing bacterium isolated from terrestrial mud volcano.</title>
        <authorList>
            <person name="Frolova A."/>
            <person name="Merkel A.Y."/>
            <person name="Slobodkin A.I."/>
        </authorList>
    </citation>
    <scope>NUCLEOTIDE SEQUENCE [LARGE SCALE GENOMIC DNA]</scope>
    <source>
        <strain evidence="8 9">H1</strain>
    </source>
</reference>
<dbReference type="CDD" id="cd03426">
    <property type="entry name" value="NUDIX_CoAse_Nudt7"/>
    <property type="match status" value="1"/>
</dbReference>
<gene>
    <name evidence="8" type="ORF">OOT00_00835</name>
</gene>
<evidence type="ECO:0000256" key="5">
    <source>
        <dbReference type="ARBA" id="ARBA00022842"/>
    </source>
</evidence>
<dbReference type="InterPro" id="IPR045121">
    <property type="entry name" value="CoAse"/>
</dbReference>
<dbReference type="Proteomes" id="UP001209681">
    <property type="component" value="Unassembled WGS sequence"/>
</dbReference>
<evidence type="ECO:0000256" key="1">
    <source>
        <dbReference type="ARBA" id="ARBA00001936"/>
    </source>
</evidence>
<evidence type="ECO:0000256" key="4">
    <source>
        <dbReference type="ARBA" id="ARBA00022801"/>
    </source>
</evidence>
<evidence type="ECO:0000313" key="9">
    <source>
        <dbReference type="Proteomes" id="UP001209681"/>
    </source>
</evidence>
<dbReference type="RefSeq" id="WP_265423392.1">
    <property type="nucleotide sequence ID" value="NZ_JAPFPW010000001.1"/>
</dbReference>